<dbReference type="InterPro" id="IPR017850">
    <property type="entry name" value="Alkaline_phosphatase_core_sf"/>
</dbReference>
<keyword evidence="3" id="KW-1133">Transmembrane helix</keyword>
<evidence type="ECO:0000313" key="6">
    <source>
        <dbReference type="Proteomes" id="UP001054902"/>
    </source>
</evidence>
<dbReference type="Gene3D" id="3.40.720.10">
    <property type="entry name" value="Alkaline Phosphatase, subunit A"/>
    <property type="match status" value="1"/>
</dbReference>
<feature type="domain" description="Sulfatase N-terminal" evidence="4">
    <location>
        <begin position="123"/>
        <end position="454"/>
    </location>
</feature>
<keyword evidence="6" id="KW-1185">Reference proteome</keyword>
<comment type="similarity">
    <text evidence="1">Belongs to the sulfatase family.</text>
</comment>
<dbReference type="InterPro" id="IPR000917">
    <property type="entry name" value="Sulfatase_N"/>
</dbReference>
<evidence type="ECO:0000256" key="1">
    <source>
        <dbReference type="ARBA" id="ARBA00008779"/>
    </source>
</evidence>
<evidence type="ECO:0000256" key="2">
    <source>
        <dbReference type="SAM" id="MobiDB-lite"/>
    </source>
</evidence>
<organism evidence="5 6">
    <name type="scientific">Chaetoceros tenuissimus</name>
    <dbReference type="NCBI Taxonomy" id="426638"/>
    <lineage>
        <taxon>Eukaryota</taxon>
        <taxon>Sar</taxon>
        <taxon>Stramenopiles</taxon>
        <taxon>Ochrophyta</taxon>
        <taxon>Bacillariophyta</taxon>
        <taxon>Coscinodiscophyceae</taxon>
        <taxon>Chaetocerotophycidae</taxon>
        <taxon>Chaetocerotales</taxon>
        <taxon>Chaetocerotaceae</taxon>
        <taxon>Chaetoceros</taxon>
    </lineage>
</organism>
<feature type="region of interest" description="Disordered" evidence="2">
    <location>
        <begin position="71"/>
        <end position="92"/>
    </location>
</feature>
<dbReference type="Pfam" id="PF00884">
    <property type="entry name" value="Sulfatase"/>
    <property type="match status" value="1"/>
</dbReference>
<evidence type="ECO:0000256" key="3">
    <source>
        <dbReference type="SAM" id="Phobius"/>
    </source>
</evidence>
<dbReference type="AlphaFoldDB" id="A0AAD3CYU9"/>
<evidence type="ECO:0000313" key="5">
    <source>
        <dbReference type="EMBL" id="GFH53520.1"/>
    </source>
</evidence>
<proteinExistence type="inferred from homology"/>
<dbReference type="Proteomes" id="UP001054902">
    <property type="component" value="Unassembled WGS sequence"/>
</dbReference>
<dbReference type="SUPFAM" id="SSF53649">
    <property type="entry name" value="Alkaline phosphatase-like"/>
    <property type="match status" value="1"/>
</dbReference>
<dbReference type="EMBL" id="BLLK01000047">
    <property type="protein sequence ID" value="GFH53520.1"/>
    <property type="molecule type" value="Genomic_DNA"/>
</dbReference>
<feature type="transmembrane region" description="Helical" evidence="3">
    <location>
        <begin position="12"/>
        <end position="30"/>
    </location>
</feature>
<dbReference type="PANTHER" id="PTHR43108">
    <property type="entry name" value="N-ACETYLGLUCOSAMINE-6-SULFATASE FAMILY MEMBER"/>
    <property type="match status" value="1"/>
</dbReference>
<sequence>MRQSEDRGRGSFAHVFLLLGLCSTLIIFAVHSNINLVRIDLQSYSISFGDGLAKDSNDDDVVADMNKAIRKHEKDANVQSEEEEEDDDNVKTAADAQEIISEGKTNDEDDDTDNVDSEHRKMNVLLLYPDDWRWDELGAENPLIKTPFLDSLAKKGMRFRQNAVTTAICWQSRATLFSGQWASRHQSIKLKCPHFTKGEKWNQTWSQMLRNDGYFTGHIGKWQYWNNDLKQRFDYHDGFEGRHWYTRNKQLYTGDELAKLSAIEFLKKRPKDKNFALSIAFYPPKPVGSDREPGKQWMPKNETRAMYDNVTIPEPYQNMTHTEAYKLLPKYLRSTRTAGEKRWYERYRTSEHYQEAMKNIYALISQVDESSKGIVEEIEKHGLLNNTLIVVSADNGMFHGAHGLAGKWYPYQESIRVPLIIYDPRMPKDKIGVVDDEHFTLSVDLAETFLGAAGLKPHPRMQGRDISDLYLPKLKDGKTSLERKPWRDEFFYEFDILDEGFIPASNALVRRKHKFIHWVNKKKYQLFDMEKDPLELHDVIDDPDYKEIVDEMKQKLEEIKKEMQEPKLECAAQNFNFIQPKEEDDKKEKK</sequence>
<name>A0AAD3CYU9_9STRA</name>
<protein>
    <submittedName>
        <fullName evidence="5">DUF4976 domain-containing protein</fullName>
    </submittedName>
</protein>
<accession>A0AAD3CYU9</accession>
<keyword evidence="3" id="KW-0472">Membrane</keyword>
<comment type="caution">
    <text evidence="5">The sequence shown here is derived from an EMBL/GenBank/DDBJ whole genome shotgun (WGS) entry which is preliminary data.</text>
</comment>
<gene>
    <name evidence="5" type="ORF">CTEN210_09996</name>
</gene>
<keyword evidence="3" id="KW-0812">Transmembrane</keyword>
<dbReference type="PANTHER" id="PTHR43108:SF6">
    <property type="entry name" value="N-SULPHOGLUCOSAMINE SULPHOHYDROLASE"/>
    <property type="match status" value="1"/>
</dbReference>
<evidence type="ECO:0000259" key="4">
    <source>
        <dbReference type="Pfam" id="PF00884"/>
    </source>
</evidence>
<reference evidence="5 6" key="1">
    <citation type="journal article" date="2021" name="Sci. Rep.">
        <title>The genome of the diatom Chaetoceros tenuissimus carries an ancient integrated fragment of an extant virus.</title>
        <authorList>
            <person name="Hongo Y."/>
            <person name="Kimura K."/>
            <person name="Takaki Y."/>
            <person name="Yoshida Y."/>
            <person name="Baba S."/>
            <person name="Kobayashi G."/>
            <person name="Nagasaki K."/>
            <person name="Hano T."/>
            <person name="Tomaru Y."/>
        </authorList>
    </citation>
    <scope>NUCLEOTIDE SEQUENCE [LARGE SCALE GENOMIC DNA]</scope>
    <source>
        <strain evidence="5 6">NIES-3715</strain>
    </source>
</reference>